<feature type="transmembrane region" description="Helical" evidence="8">
    <location>
        <begin position="182"/>
        <end position="204"/>
    </location>
</feature>
<dbReference type="FunFam" id="1.20.81.30:FF:000001">
    <property type="entry name" value="Type II secretion system protein F"/>
    <property type="match status" value="1"/>
</dbReference>
<feature type="transmembrane region" description="Helical" evidence="8">
    <location>
        <begin position="232"/>
        <end position="254"/>
    </location>
</feature>
<dbReference type="InterPro" id="IPR018076">
    <property type="entry name" value="T2SS_GspF_dom"/>
</dbReference>
<keyword evidence="11" id="KW-1185">Reference proteome</keyword>
<sequence>MTPRNTMAPKVTETSWRWHGHDAAGALTTGIVSAPGEAAARLLLRERHVQVDRIAPSRSRRPAPVSSHDITAFTRQLATLLDAGVPLVAALDVLSHASDGGGMATLARGLAADVRAGHAFAAAISRQANAPGASAHLSGIDGVYCRLVDAGELSGTLALQLARLAEHRERARKLRDTLRAALAYPCAVTGVALLVIAALLAWVVPEFERLFAGMGAPLPVVTRAVISASRTALAAGPGALAASAGIGALLAAWVRRTTAARRAADRAMLRLPFAGRVIRQAAAVRWARTLGTLAHAGIPLTDAMDAAAAVCGNLAMRQAALGVHLAVTQGATLGAALRADATFPGLVAQMAAVGEESGTLGRMLNKAADLLDEDVTQRLTALSGILEPMMITFLGLVVGGIVMAMYLPMFQLGHAAS</sequence>
<feature type="domain" description="Type II secretion system protein GspF" evidence="9">
    <location>
        <begin position="73"/>
        <end position="205"/>
    </location>
</feature>
<keyword evidence="7 8" id="KW-0472">Membrane</keyword>
<evidence type="ECO:0000256" key="4">
    <source>
        <dbReference type="ARBA" id="ARBA00022519"/>
    </source>
</evidence>
<comment type="similarity">
    <text evidence="2">Belongs to the GSP F family.</text>
</comment>
<evidence type="ECO:0000259" key="9">
    <source>
        <dbReference type="Pfam" id="PF00482"/>
    </source>
</evidence>
<name>A0A5E4YRH5_9BURK</name>
<evidence type="ECO:0000256" key="6">
    <source>
        <dbReference type="ARBA" id="ARBA00022989"/>
    </source>
</evidence>
<dbReference type="InterPro" id="IPR042094">
    <property type="entry name" value="T2SS_GspF_sf"/>
</dbReference>
<feature type="domain" description="Type II secretion system protein GspF" evidence="9">
    <location>
        <begin position="286"/>
        <end position="408"/>
    </location>
</feature>
<evidence type="ECO:0000256" key="2">
    <source>
        <dbReference type="ARBA" id="ARBA00005745"/>
    </source>
</evidence>
<organism evidence="10 11">
    <name type="scientific">Pandoraea terrae</name>
    <dbReference type="NCBI Taxonomy" id="1537710"/>
    <lineage>
        <taxon>Bacteria</taxon>
        <taxon>Pseudomonadati</taxon>
        <taxon>Pseudomonadota</taxon>
        <taxon>Betaproteobacteria</taxon>
        <taxon>Burkholderiales</taxon>
        <taxon>Burkholderiaceae</taxon>
        <taxon>Pandoraea</taxon>
    </lineage>
</organism>
<evidence type="ECO:0000256" key="1">
    <source>
        <dbReference type="ARBA" id="ARBA00004429"/>
    </source>
</evidence>
<dbReference type="Pfam" id="PF00482">
    <property type="entry name" value="T2SSF"/>
    <property type="match status" value="2"/>
</dbReference>
<dbReference type="PANTHER" id="PTHR30012:SF7">
    <property type="entry name" value="PROTEIN TRANSPORT PROTEIN HOFC HOMOLOG"/>
    <property type="match status" value="1"/>
</dbReference>
<keyword evidence="4" id="KW-0997">Cell inner membrane</keyword>
<proteinExistence type="inferred from homology"/>
<evidence type="ECO:0000313" key="11">
    <source>
        <dbReference type="Proteomes" id="UP000414233"/>
    </source>
</evidence>
<dbReference type="GO" id="GO:0015628">
    <property type="term" value="P:protein secretion by the type II secretion system"/>
    <property type="evidence" value="ECO:0007669"/>
    <property type="project" value="TreeGrafter"/>
</dbReference>
<accession>A0A5E4YRH5</accession>
<evidence type="ECO:0000256" key="3">
    <source>
        <dbReference type="ARBA" id="ARBA00022475"/>
    </source>
</evidence>
<evidence type="ECO:0000256" key="5">
    <source>
        <dbReference type="ARBA" id="ARBA00022692"/>
    </source>
</evidence>
<evidence type="ECO:0000256" key="7">
    <source>
        <dbReference type="ARBA" id="ARBA00023136"/>
    </source>
</evidence>
<keyword evidence="3" id="KW-1003">Cell membrane</keyword>
<reference evidence="10 11" key="1">
    <citation type="submission" date="2019-08" db="EMBL/GenBank/DDBJ databases">
        <authorList>
            <person name="Peeters C."/>
        </authorList>
    </citation>
    <scope>NUCLEOTIDE SEQUENCE [LARGE SCALE GENOMIC DNA]</scope>
    <source>
        <strain evidence="10 11">LMG 30175</strain>
    </source>
</reference>
<dbReference type="PRINTS" id="PR00812">
    <property type="entry name" value="BCTERIALGSPF"/>
</dbReference>
<feature type="transmembrane region" description="Helical" evidence="8">
    <location>
        <begin position="388"/>
        <end position="407"/>
    </location>
</feature>
<gene>
    <name evidence="10" type="ORF">PTE30175_04589</name>
</gene>
<evidence type="ECO:0000256" key="8">
    <source>
        <dbReference type="SAM" id="Phobius"/>
    </source>
</evidence>
<dbReference type="Gene3D" id="1.20.81.30">
    <property type="entry name" value="Type II secretion system (T2SS), domain F"/>
    <property type="match status" value="2"/>
</dbReference>
<evidence type="ECO:0000313" key="10">
    <source>
        <dbReference type="EMBL" id="VVE51025.1"/>
    </source>
</evidence>
<comment type="subcellular location">
    <subcellularLocation>
        <location evidence="1">Cell inner membrane</location>
        <topology evidence="1">Multi-pass membrane protein</topology>
    </subcellularLocation>
</comment>
<dbReference type="GO" id="GO:0005886">
    <property type="term" value="C:plasma membrane"/>
    <property type="evidence" value="ECO:0007669"/>
    <property type="project" value="UniProtKB-SubCell"/>
</dbReference>
<dbReference type="EMBL" id="CABPRZ010000026">
    <property type="protein sequence ID" value="VVE51025.1"/>
    <property type="molecule type" value="Genomic_DNA"/>
</dbReference>
<keyword evidence="6 8" id="KW-1133">Transmembrane helix</keyword>
<dbReference type="OrthoDB" id="9805682at2"/>
<dbReference type="AlphaFoldDB" id="A0A5E4YRH5"/>
<dbReference type="Proteomes" id="UP000414233">
    <property type="component" value="Unassembled WGS sequence"/>
</dbReference>
<dbReference type="InterPro" id="IPR003004">
    <property type="entry name" value="GspF/PilC"/>
</dbReference>
<keyword evidence="5 8" id="KW-0812">Transmembrane</keyword>
<dbReference type="PANTHER" id="PTHR30012">
    <property type="entry name" value="GENERAL SECRETION PATHWAY PROTEIN"/>
    <property type="match status" value="1"/>
</dbReference>
<protein>
    <submittedName>
        <fullName evidence="10">Type II secretion system protein</fullName>
    </submittedName>
</protein>